<evidence type="ECO:0000313" key="2">
    <source>
        <dbReference type="EMBL" id="CAI6340969.1"/>
    </source>
</evidence>
<feature type="region of interest" description="Disordered" evidence="1">
    <location>
        <begin position="176"/>
        <end position="215"/>
    </location>
</feature>
<dbReference type="AlphaFoldDB" id="A0A9W4XQW7"/>
<dbReference type="EMBL" id="CAOQHR010000011">
    <property type="protein sequence ID" value="CAI6340969.1"/>
    <property type="molecule type" value="Genomic_DNA"/>
</dbReference>
<accession>A0A9W4XQW7</accession>
<keyword evidence="3" id="KW-1185">Reference proteome</keyword>
<feature type="compositionally biased region" description="Low complexity" evidence="1">
    <location>
        <begin position="199"/>
        <end position="215"/>
    </location>
</feature>
<feature type="compositionally biased region" description="Basic and acidic residues" evidence="1">
    <location>
        <begin position="186"/>
        <end position="198"/>
    </location>
</feature>
<gene>
    <name evidence="2" type="ORF">PDIGIT_LOCUS14157</name>
</gene>
<protein>
    <submittedName>
        <fullName evidence="2">Uncharacterized protein</fullName>
    </submittedName>
</protein>
<sequence>MDFSHHTDDKHTLAVDFPSAFMDTSLKNNATNNFSEHVDAGDHQGVNPVTDDKSDTKDCEDDADNLDGLGADLVTFETTIEHERIAELEAKLSTEQALADESFKIIEDLRRRIAVKSATNTMIDPDFVAVLDSLFAKDRHLVNENKRLREDLQNAKRQVTLLSDDNEGKARKIRGAHKKAQNARDMAVKEEEKAKEAVNQRNQSLKQQQQQQKKNMNASLAEVASHKKMVQTLESDLLTAWSGHPYLKDKTATTEDEIASFSISLKIRRKDFPPFKHILVNSQAKMTAELEDQYHDWKERQQCVTGYEHDGQRSSRGLQVVAQHAMQNPRS</sequence>
<dbReference type="OrthoDB" id="3796753at2759"/>
<organism evidence="2 3">
    <name type="scientific">Periconia digitata</name>
    <dbReference type="NCBI Taxonomy" id="1303443"/>
    <lineage>
        <taxon>Eukaryota</taxon>
        <taxon>Fungi</taxon>
        <taxon>Dikarya</taxon>
        <taxon>Ascomycota</taxon>
        <taxon>Pezizomycotina</taxon>
        <taxon>Dothideomycetes</taxon>
        <taxon>Pleosporomycetidae</taxon>
        <taxon>Pleosporales</taxon>
        <taxon>Massarineae</taxon>
        <taxon>Periconiaceae</taxon>
        <taxon>Periconia</taxon>
    </lineage>
</organism>
<feature type="region of interest" description="Disordered" evidence="1">
    <location>
        <begin position="35"/>
        <end position="55"/>
    </location>
</feature>
<dbReference type="Proteomes" id="UP001152607">
    <property type="component" value="Unassembled WGS sequence"/>
</dbReference>
<evidence type="ECO:0000256" key="1">
    <source>
        <dbReference type="SAM" id="MobiDB-lite"/>
    </source>
</evidence>
<proteinExistence type="predicted"/>
<comment type="caution">
    <text evidence="2">The sequence shown here is derived from an EMBL/GenBank/DDBJ whole genome shotgun (WGS) entry which is preliminary data.</text>
</comment>
<reference evidence="2" key="1">
    <citation type="submission" date="2023-01" db="EMBL/GenBank/DDBJ databases">
        <authorList>
            <person name="Van Ghelder C."/>
            <person name="Rancurel C."/>
        </authorList>
    </citation>
    <scope>NUCLEOTIDE SEQUENCE</scope>
    <source>
        <strain evidence="2">CNCM I-4278</strain>
    </source>
</reference>
<name>A0A9W4XQW7_9PLEO</name>
<evidence type="ECO:0000313" key="3">
    <source>
        <dbReference type="Proteomes" id="UP001152607"/>
    </source>
</evidence>
<feature type="region of interest" description="Disordered" evidence="1">
    <location>
        <begin position="308"/>
        <end position="331"/>
    </location>
</feature>